<feature type="compositionally biased region" description="Low complexity" evidence="1">
    <location>
        <begin position="409"/>
        <end position="421"/>
    </location>
</feature>
<organism evidence="2 3">
    <name type="scientific">Prorocentrum cordatum</name>
    <dbReference type="NCBI Taxonomy" id="2364126"/>
    <lineage>
        <taxon>Eukaryota</taxon>
        <taxon>Sar</taxon>
        <taxon>Alveolata</taxon>
        <taxon>Dinophyceae</taxon>
        <taxon>Prorocentrales</taxon>
        <taxon>Prorocentraceae</taxon>
        <taxon>Prorocentrum</taxon>
    </lineage>
</organism>
<dbReference type="EMBL" id="CAUYUJ010002871">
    <property type="protein sequence ID" value="CAK0802751.1"/>
    <property type="molecule type" value="Genomic_DNA"/>
</dbReference>
<accession>A0ABN9QA73</accession>
<feature type="region of interest" description="Disordered" evidence="1">
    <location>
        <begin position="409"/>
        <end position="446"/>
    </location>
</feature>
<sequence>MEGGAPIQQICEKLQIFVLMPLLVPLVFLRWDAGCILPRRFFERGRVRPDTGIPTPRNGRGGHSPLVHEGRKRGHRIGPAFPRLRPGLRRSRLPRCGCARGQGSTFRMPPDSKVPPVTTINAPPVEPAPSDVESIRTLELEGDGEDLAVYFRLFETGYPVEKCSIGFTWLSGPSVLGARLLEWVVGTASFIDCVEELRRDALREGQGIHAQRAVQVRLRPPHLHRLRRELSAEAVLSLLHNDATAEAQLWTAKVELRDTKVLRKRRGCSQRSSCSVAESIDESVDEFVMLEEMEVYFSMFESGYRVTGCSHSFPALVGLPAANLRMLDLVIDEEAFITETQVVFNSAYQKGDFTFSRVCKDVRIKRPLLSGSLLATIEISIGHNDGAEDFRLWTLKATLLDVRASARARPGGPAPLGAAAPPEWPEGRGSACAVQRRGRRTASVAS</sequence>
<dbReference type="Proteomes" id="UP001189429">
    <property type="component" value="Unassembled WGS sequence"/>
</dbReference>
<name>A0ABN9QA73_9DINO</name>
<comment type="caution">
    <text evidence="2">The sequence shown here is derived from an EMBL/GenBank/DDBJ whole genome shotgun (WGS) entry which is preliminary data.</text>
</comment>
<reference evidence="2" key="1">
    <citation type="submission" date="2023-10" db="EMBL/GenBank/DDBJ databases">
        <authorList>
            <person name="Chen Y."/>
            <person name="Shah S."/>
            <person name="Dougan E. K."/>
            <person name="Thang M."/>
            <person name="Chan C."/>
        </authorList>
    </citation>
    <scope>NUCLEOTIDE SEQUENCE [LARGE SCALE GENOMIC DNA]</scope>
</reference>
<gene>
    <name evidence="2" type="ORF">PCOR1329_LOCUS10150</name>
</gene>
<feature type="region of interest" description="Disordered" evidence="1">
    <location>
        <begin position="48"/>
        <end position="72"/>
    </location>
</feature>
<evidence type="ECO:0000313" key="2">
    <source>
        <dbReference type="EMBL" id="CAK0802751.1"/>
    </source>
</evidence>
<evidence type="ECO:0000313" key="3">
    <source>
        <dbReference type="Proteomes" id="UP001189429"/>
    </source>
</evidence>
<evidence type="ECO:0000256" key="1">
    <source>
        <dbReference type="SAM" id="MobiDB-lite"/>
    </source>
</evidence>
<keyword evidence="3" id="KW-1185">Reference proteome</keyword>
<proteinExistence type="predicted"/>
<protein>
    <submittedName>
        <fullName evidence="2">Uncharacterized protein</fullName>
    </submittedName>
</protein>